<dbReference type="Proteomes" id="UP001589865">
    <property type="component" value="Unassembled WGS sequence"/>
</dbReference>
<dbReference type="RefSeq" id="WP_377044342.1">
    <property type="nucleotide sequence ID" value="NZ_JBHLUN010000006.1"/>
</dbReference>
<dbReference type="Gene3D" id="3.10.105.10">
    <property type="entry name" value="Dipeptide-binding Protein, Domain 3"/>
    <property type="match status" value="1"/>
</dbReference>
<dbReference type="InterPro" id="IPR039424">
    <property type="entry name" value="SBP_5"/>
</dbReference>
<evidence type="ECO:0000256" key="4">
    <source>
        <dbReference type="SAM" id="SignalP"/>
    </source>
</evidence>
<comment type="caution">
    <text evidence="6">The sequence shown here is derived from an EMBL/GenBank/DDBJ whole genome shotgun (WGS) entry which is preliminary data.</text>
</comment>
<accession>A0ABV6JS88</accession>
<dbReference type="PANTHER" id="PTHR30290:SF38">
    <property type="entry name" value="D,D-DIPEPTIDE-BINDING PERIPLASMIC PROTEIN DDPA-RELATED"/>
    <property type="match status" value="1"/>
</dbReference>
<feature type="signal peptide" evidence="4">
    <location>
        <begin position="1"/>
        <end position="18"/>
    </location>
</feature>
<evidence type="ECO:0000256" key="1">
    <source>
        <dbReference type="ARBA" id="ARBA00004418"/>
    </source>
</evidence>
<evidence type="ECO:0000313" key="7">
    <source>
        <dbReference type="Proteomes" id="UP001589865"/>
    </source>
</evidence>
<comment type="similarity">
    <text evidence="2">Belongs to the bacterial solute-binding protein 5 family.</text>
</comment>
<comment type="subcellular location">
    <subcellularLocation>
        <location evidence="1">Periplasm</location>
    </subcellularLocation>
</comment>
<feature type="domain" description="Solute-binding protein family 5" evidence="5">
    <location>
        <begin position="83"/>
        <end position="436"/>
    </location>
</feature>
<reference evidence="6 7" key="1">
    <citation type="submission" date="2024-09" db="EMBL/GenBank/DDBJ databases">
        <authorList>
            <person name="Sun Q."/>
            <person name="Mori K."/>
        </authorList>
    </citation>
    <scope>NUCLEOTIDE SEQUENCE [LARGE SCALE GENOMIC DNA]</scope>
    <source>
        <strain evidence="6 7">TBRC 5777</strain>
    </source>
</reference>
<sequence>MPVRSPSSLLGATFAVTAALLGAAAAQGVQGGTPAPAGASVLTIALAGDPGLLDPAQSGNYVDRNVFASLCDKLIDTDAEMNLVPQLATSWEWSEDRLALTIHLRDGVQFQDGTRLDAEAVRRNLERSRTMPKSLRRAELAPITAVEVVDPLTVRVRLSAPYAPLLAVLADRSGMMLSPKAIEEQGEAMAQRPVCAGPYTLTERVAQDRIVVDRFPGYWNAAAVTIGRIVYRPIPDTTVRLLNLQSGQLQIADQLAPNDVAAVQANPRLRVARHVAAAYRIMQFNTAHGPRADTPLGRDPRVRRALDLAIDRAAINQVVFDGLFVPSNQTEAPGSRYWNPALPVKGADLAAAKALLREAGVDRVRFTLSLSTSPIDAQIGEVIQAMGREAGFDITLQQIESNAGNQQNLAGEFDAALLTWSGRADPDANASIWLNCAGPFNFGRYCNPRMESLLSEARALSEPDARAALYRQVAELARTDMPQITLYHYTWLWGMSDRVDGFVPNIDGLIRPQGLRLRP</sequence>
<proteinExistence type="inferred from homology"/>
<evidence type="ECO:0000313" key="6">
    <source>
        <dbReference type="EMBL" id="MFC0408591.1"/>
    </source>
</evidence>
<dbReference type="PIRSF" id="PIRSF002741">
    <property type="entry name" value="MppA"/>
    <property type="match status" value="1"/>
</dbReference>
<evidence type="ECO:0000256" key="3">
    <source>
        <dbReference type="ARBA" id="ARBA00022729"/>
    </source>
</evidence>
<gene>
    <name evidence="6" type="ORF">ACFFGY_10050</name>
</gene>
<dbReference type="InterPro" id="IPR030678">
    <property type="entry name" value="Peptide/Ni-bd"/>
</dbReference>
<dbReference type="Pfam" id="PF00496">
    <property type="entry name" value="SBP_bac_5"/>
    <property type="match status" value="1"/>
</dbReference>
<feature type="chain" id="PRO_5046790843" evidence="4">
    <location>
        <begin position="19"/>
        <end position="519"/>
    </location>
</feature>
<dbReference type="EMBL" id="JBHLUN010000006">
    <property type="protein sequence ID" value="MFC0408591.1"/>
    <property type="molecule type" value="Genomic_DNA"/>
</dbReference>
<dbReference type="PANTHER" id="PTHR30290">
    <property type="entry name" value="PERIPLASMIC BINDING COMPONENT OF ABC TRANSPORTER"/>
    <property type="match status" value="1"/>
</dbReference>
<organism evidence="6 7">
    <name type="scientific">Roseomonas elaeocarpi</name>
    <dbReference type="NCBI Taxonomy" id="907779"/>
    <lineage>
        <taxon>Bacteria</taxon>
        <taxon>Pseudomonadati</taxon>
        <taxon>Pseudomonadota</taxon>
        <taxon>Alphaproteobacteria</taxon>
        <taxon>Acetobacterales</taxon>
        <taxon>Roseomonadaceae</taxon>
        <taxon>Roseomonas</taxon>
    </lineage>
</organism>
<evidence type="ECO:0000256" key="2">
    <source>
        <dbReference type="ARBA" id="ARBA00005695"/>
    </source>
</evidence>
<keyword evidence="7" id="KW-1185">Reference proteome</keyword>
<dbReference type="Gene3D" id="3.90.76.10">
    <property type="entry name" value="Dipeptide-binding Protein, Domain 1"/>
    <property type="match status" value="1"/>
</dbReference>
<dbReference type="Gene3D" id="3.40.190.10">
    <property type="entry name" value="Periplasmic binding protein-like II"/>
    <property type="match status" value="1"/>
</dbReference>
<dbReference type="InterPro" id="IPR000914">
    <property type="entry name" value="SBP_5_dom"/>
</dbReference>
<dbReference type="SUPFAM" id="SSF53850">
    <property type="entry name" value="Periplasmic binding protein-like II"/>
    <property type="match status" value="1"/>
</dbReference>
<keyword evidence="3 4" id="KW-0732">Signal</keyword>
<protein>
    <submittedName>
        <fullName evidence="6">ABC transporter substrate-binding protein</fullName>
    </submittedName>
</protein>
<evidence type="ECO:0000259" key="5">
    <source>
        <dbReference type="Pfam" id="PF00496"/>
    </source>
</evidence>
<name>A0ABV6JS88_9PROT</name>